<evidence type="ECO:0000313" key="2">
    <source>
        <dbReference type="EMBL" id="QYA57230.1"/>
    </source>
</evidence>
<gene>
    <name evidence="2" type="ORF">ZYZZX_2</name>
</gene>
<name>A0AAE7W9D7_9CAUD</name>
<reference evidence="2 3" key="1">
    <citation type="submission" date="2021-03" db="EMBL/GenBank/DDBJ databases">
        <authorList>
            <person name="Thompson D.W."/>
            <person name="Brown H.M.F."/>
            <person name="Thompson S.D."/>
            <person name="Grose J.H."/>
        </authorList>
    </citation>
    <scope>NUCLEOTIDE SEQUENCE [LARGE SCALE GENOMIC DNA]</scope>
</reference>
<protein>
    <submittedName>
        <fullName evidence="2">Tail fiber adhesin</fullName>
    </submittedName>
</protein>
<organism evidence="2 3">
    <name type="scientific">Hafnia phage vB_HpaM_Zyzzx</name>
    <dbReference type="NCBI Taxonomy" id="2836109"/>
    <lineage>
        <taxon>Viruses</taxon>
        <taxon>Duplodnaviria</taxon>
        <taxon>Heunggongvirae</taxon>
        <taxon>Uroviricota</taxon>
        <taxon>Caudoviricetes</taxon>
        <taxon>Andersonviridae</taxon>
        <taxon>Andersonviridae incertae sedis</taxon>
        <taxon>Daniellevirus</taxon>
        <taxon>Daniellevirus Zyzzx</taxon>
    </lineage>
</organism>
<dbReference type="Proteomes" id="UP000827415">
    <property type="component" value="Segment"/>
</dbReference>
<feature type="domain" description="Phage tail fibre adhesin Gp38 N-terminal" evidence="1">
    <location>
        <begin position="1"/>
        <end position="40"/>
    </location>
</feature>
<dbReference type="Pfam" id="PF21721">
    <property type="entry name" value="Gp38_N"/>
    <property type="match status" value="1"/>
</dbReference>
<evidence type="ECO:0000313" key="3">
    <source>
        <dbReference type="Proteomes" id="UP000827415"/>
    </source>
</evidence>
<dbReference type="InterPro" id="IPR048291">
    <property type="entry name" value="Gp38_N"/>
</dbReference>
<proteinExistence type="predicted"/>
<sequence>MTIGSGWVGSSAVAETGQRWMSAARTTVRLSAAGWMSELVGKSKADAIMTVGKYTNGPIVTYGYISSGQTATGSMTGTIGGYTVLSLSTATLGGQYPAATLVLSTMPNKNWVLNIDGTNFTFKPTFISGKLAQYDCTDPSGLINFLAPRVGKQAPILVVS</sequence>
<evidence type="ECO:0000259" key="1">
    <source>
        <dbReference type="Pfam" id="PF21721"/>
    </source>
</evidence>
<keyword evidence="3" id="KW-1185">Reference proteome</keyword>
<dbReference type="EMBL" id="MW749004">
    <property type="protein sequence ID" value="QYA57230.1"/>
    <property type="molecule type" value="Genomic_DNA"/>
</dbReference>
<accession>A0AAE7W9D7</accession>